<dbReference type="GO" id="GO:0004791">
    <property type="term" value="F:thioredoxin-disulfide reductase (NADPH) activity"/>
    <property type="evidence" value="ECO:0007669"/>
    <property type="project" value="TreeGrafter"/>
</dbReference>
<name>A0A0M0J5B2_9EUKA</name>
<dbReference type="GO" id="GO:0031397">
    <property type="term" value="P:negative regulation of protein ubiquitination"/>
    <property type="evidence" value="ECO:0007669"/>
    <property type="project" value="TreeGrafter"/>
</dbReference>
<dbReference type="PANTHER" id="PTHR46472:SF1">
    <property type="entry name" value="NUCLEOREDOXIN"/>
    <property type="match status" value="1"/>
</dbReference>
<sequence>MFRRAAGVTAALYEKLRGVGGDLEVVMVSWDDLSDDRKSYARQHGMPWLSLPHSNEMRKLTDELTLRYDVMGIPTLVVLEVSADGKDARVLTRDGRMDIERGRTPWLAQRARP</sequence>
<feature type="domain" description="Thioredoxin-like fold" evidence="1">
    <location>
        <begin position="10"/>
        <end position="80"/>
    </location>
</feature>
<dbReference type="Pfam" id="PF13905">
    <property type="entry name" value="Thioredoxin_8"/>
    <property type="match status" value="1"/>
</dbReference>
<evidence type="ECO:0000313" key="3">
    <source>
        <dbReference type="Proteomes" id="UP000037460"/>
    </source>
</evidence>
<protein>
    <submittedName>
        <fullName evidence="2">Nucleoredoxin-like protein</fullName>
    </submittedName>
</protein>
<proteinExistence type="predicted"/>
<dbReference type="SUPFAM" id="SSF52833">
    <property type="entry name" value="Thioredoxin-like"/>
    <property type="match status" value="1"/>
</dbReference>
<dbReference type="InterPro" id="IPR012336">
    <property type="entry name" value="Thioredoxin-like_fold"/>
</dbReference>
<dbReference type="EMBL" id="JWZX01003359">
    <property type="protein sequence ID" value="KOO21492.1"/>
    <property type="molecule type" value="Genomic_DNA"/>
</dbReference>
<accession>A0A0M0J5B2</accession>
<dbReference type="AlphaFoldDB" id="A0A0M0J5B2"/>
<reference evidence="3" key="1">
    <citation type="journal article" date="2015" name="PLoS Genet.">
        <title>Genome Sequence and Transcriptome Analyses of Chrysochromulina tobin: Metabolic Tools for Enhanced Algal Fitness in the Prominent Order Prymnesiales (Haptophyceae).</title>
        <authorList>
            <person name="Hovde B.T."/>
            <person name="Deodato C.R."/>
            <person name="Hunsperger H.M."/>
            <person name="Ryken S.A."/>
            <person name="Yost W."/>
            <person name="Jha R.K."/>
            <person name="Patterson J."/>
            <person name="Monnat R.J. Jr."/>
            <person name="Barlow S.B."/>
            <person name="Starkenburg S.R."/>
            <person name="Cattolico R.A."/>
        </authorList>
    </citation>
    <scope>NUCLEOTIDE SEQUENCE</scope>
    <source>
        <strain evidence="3">CCMP291</strain>
    </source>
</reference>
<dbReference type="Gene3D" id="3.40.30.10">
    <property type="entry name" value="Glutaredoxin"/>
    <property type="match status" value="1"/>
</dbReference>
<gene>
    <name evidence="2" type="ORF">Ctob_001960</name>
</gene>
<dbReference type="OrthoDB" id="409136at2759"/>
<dbReference type="GO" id="GO:0005634">
    <property type="term" value="C:nucleus"/>
    <property type="evidence" value="ECO:0007669"/>
    <property type="project" value="TreeGrafter"/>
</dbReference>
<evidence type="ECO:0000313" key="2">
    <source>
        <dbReference type="EMBL" id="KOO21492.1"/>
    </source>
</evidence>
<dbReference type="InterPro" id="IPR036249">
    <property type="entry name" value="Thioredoxin-like_sf"/>
</dbReference>
<organism evidence="2 3">
    <name type="scientific">Chrysochromulina tobinii</name>
    <dbReference type="NCBI Taxonomy" id="1460289"/>
    <lineage>
        <taxon>Eukaryota</taxon>
        <taxon>Haptista</taxon>
        <taxon>Haptophyta</taxon>
        <taxon>Prymnesiophyceae</taxon>
        <taxon>Prymnesiales</taxon>
        <taxon>Chrysochromulinaceae</taxon>
        <taxon>Chrysochromulina</taxon>
    </lineage>
</organism>
<keyword evidence="3" id="KW-1185">Reference proteome</keyword>
<dbReference type="Proteomes" id="UP000037460">
    <property type="component" value="Unassembled WGS sequence"/>
</dbReference>
<comment type="caution">
    <text evidence="2">The sequence shown here is derived from an EMBL/GenBank/DDBJ whole genome shotgun (WGS) entry which is preliminary data.</text>
</comment>
<dbReference type="PANTHER" id="PTHR46472">
    <property type="entry name" value="NUCLEOREDOXIN"/>
    <property type="match status" value="1"/>
</dbReference>
<evidence type="ECO:0000259" key="1">
    <source>
        <dbReference type="Pfam" id="PF13905"/>
    </source>
</evidence>
<dbReference type="GO" id="GO:0030178">
    <property type="term" value="P:negative regulation of Wnt signaling pathway"/>
    <property type="evidence" value="ECO:0007669"/>
    <property type="project" value="TreeGrafter"/>
</dbReference>